<accession>A0A381V6J6</accession>
<dbReference type="Pfam" id="PF00202">
    <property type="entry name" value="Aminotran_3"/>
    <property type="match status" value="1"/>
</dbReference>
<dbReference type="GO" id="GO:0030170">
    <property type="term" value="F:pyridoxal phosphate binding"/>
    <property type="evidence" value="ECO:0007669"/>
    <property type="project" value="InterPro"/>
</dbReference>
<evidence type="ECO:0000256" key="1">
    <source>
        <dbReference type="ARBA" id="ARBA00001933"/>
    </source>
</evidence>
<dbReference type="PANTHER" id="PTHR43713">
    <property type="entry name" value="GLUTAMATE-1-SEMIALDEHYDE 2,1-AMINOMUTASE"/>
    <property type="match status" value="1"/>
</dbReference>
<evidence type="ECO:0000313" key="3">
    <source>
        <dbReference type="EMBL" id="SVA36006.1"/>
    </source>
</evidence>
<dbReference type="Gene3D" id="3.90.1150.10">
    <property type="entry name" value="Aspartate Aminotransferase, domain 1"/>
    <property type="match status" value="1"/>
</dbReference>
<dbReference type="InterPro" id="IPR005814">
    <property type="entry name" value="Aminotrans_3"/>
</dbReference>
<gene>
    <name evidence="3" type="ORF">METZ01_LOCUS88860</name>
</gene>
<reference evidence="3" key="1">
    <citation type="submission" date="2018-05" db="EMBL/GenBank/DDBJ databases">
        <authorList>
            <person name="Lanie J.A."/>
            <person name="Ng W.-L."/>
            <person name="Kazmierczak K.M."/>
            <person name="Andrzejewski T.M."/>
            <person name="Davidsen T.M."/>
            <person name="Wayne K.J."/>
            <person name="Tettelin H."/>
            <person name="Glass J.I."/>
            <person name="Rusch D."/>
            <person name="Podicherti R."/>
            <person name="Tsui H.-C.T."/>
            <person name="Winkler M.E."/>
        </authorList>
    </citation>
    <scope>NUCLEOTIDE SEQUENCE</scope>
</reference>
<dbReference type="Gene3D" id="3.40.640.10">
    <property type="entry name" value="Type I PLP-dependent aspartate aminotransferase-like (Major domain)"/>
    <property type="match status" value="1"/>
</dbReference>
<organism evidence="3">
    <name type="scientific">marine metagenome</name>
    <dbReference type="NCBI Taxonomy" id="408172"/>
    <lineage>
        <taxon>unclassified sequences</taxon>
        <taxon>metagenomes</taxon>
        <taxon>ecological metagenomes</taxon>
    </lineage>
</organism>
<dbReference type="InterPro" id="IPR015424">
    <property type="entry name" value="PyrdxlP-dep_Trfase"/>
</dbReference>
<name>A0A381V6J6_9ZZZZ</name>
<comment type="cofactor">
    <cofactor evidence="1">
        <name>pyridoxal 5'-phosphate</name>
        <dbReference type="ChEBI" id="CHEBI:597326"/>
    </cofactor>
</comment>
<dbReference type="CDD" id="cd00610">
    <property type="entry name" value="OAT_like"/>
    <property type="match status" value="1"/>
</dbReference>
<dbReference type="InterPro" id="IPR015422">
    <property type="entry name" value="PyrdxlP-dep_Trfase_small"/>
</dbReference>
<dbReference type="SUPFAM" id="SSF53383">
    <property type="entry name" value="PLP-dependent transferases"/>
    <property type="match status" value="1"/>
</dbReference>
<evidence type="ECO:0000256" key="2">
    <source>
        <dbReference type="ARBA" id="ARBA00022898"/>
    </source>
</evidence>
<dbReference type="GO" id="GO:0008483">
    <property type="term" value="F:transaminase activity"/>
    <property type="evidence" value="ECO:0007669"/>
    <property type="project" value="InterPro"/>
</dbReference>
<dbReference type="EMBL" id="UINC01007995">
    <property type="protein sequence ID" value="SVA36006.1"/>
    <property type="molecule type" value="Genomic_DNA"/>
</dbReference>
<proteinExistence type="predicted"/>
<dbReference type="InterPro" id="IPR015421">
    <property type="entry name" value="PyrdxlP-dep_Trfase_major"/>
</dbReference>
<keyword evidence="2" id="KW-0663">Pyridoxal phosphate</keyword>
<dbReference type="PANTHER" id="PTHR43713:SF3">
    <property type="entry name" value="GLUTAMATE-1-SEMIALDEHYDE 2,1-AMINOMUTASE 1, CHLOROPLASTIC-RELATED"/>
    <property type="match status" value="1"/>
</dbReference>
<sequence length="458" mass="49243">MSRAPLESSPIVEAYRARTRESAALAGNAAAQFPSGITHDSRHLRPYGVFVDHAQGARKWDVDGHEYVDYFGGHGALLLGHGNPEVLTAVHEALNQGTHFGSSHRHELAWASVVQRLIPTADRLRFTASGTEATHLALRLARAFTGRNKVIRFLSNFHGWHDHMTSGYSSHYDGSPTSGVLTSVAESIVLLPPGDIDAVRHVLSEDSDIAAVILEPTGAGFGMVPVDGKFLSALREATEQHDVVLIFDEVVTGFRVSPGGAQAHFDVRPDLTTLAKILAGGLPGAAVVGSREILDALDFDAAPASGREKIQHQGTYNANPVSAAAGTAALSIIETTDACQQANAYGVRLRGRLNQLFAEKDVPWAAYGTFSGFHIFTNANSRNIDPETFDPTVIDWQELKKNPAGLTHKLRLAMLINGVDITDWPGGTISAVHADAELEQTVDAFRESISMLRSEDAI</sequence>
<protein>
    <recommendedName>
        <fullName evidence="4">Glutamate-1-semialdehyde 2,1-aminomutase</fullName>
    </recommendedName>
</protein>
<evidence type="ECO:0008006" key="4">
    <source>
        <dbReference type="Google" id="ProtNLM"/>
    </source>
</evidence>
<dbReference type="PROSITE" id="PS00600">
    <property type="entry name" value="AA_TRANSFER_CLASS_3"/>
    <property type="match status" value="1"/>
</dbReference>
<dbReference type="InterPro" id="IPR049704">
    <property type="entry name" value="Aminotrans_3_PPA_site"/>
</dbReference>
<dbReference type="AlphaFoldDB" id="A0A381V6J6"/>